<accession>A0A9X4MHI3</accession>
<sequence length="99" mass="11036">MGLKPLGKVKTIVEAAGMGISYAYDDLVFLEHNSFLLQFTDNDHEIMIHVNSEADEATVHGDIERLQEVARNQAMQFSRGTHYTLIPAGEDAIRIEFSG</sequence>
<keyword evidence="2" id="KW-1185">Reference proteome</keyword>
<organism evidence="1 2">
    <name type="scientific">Thiovibrio frasassiensis</name>
    <dbReference type="NCBI Taxonomy" id="2984131"/>
    <lineage>
        <taxon>Bacteria</taxon>
        <taxon>Pseudomonadati</taxon>
        <taxon>Thermodesulfobacteriota</taxon>
        <taxon>Desulfobulbia</taxon>
        <taxon>Desulfobulbales</taxon>
        <taxon>Thiovibrionaceae</taxon>
        <taxon>Thiovibrio</taxon>
    </lineage>
</organism>
<comment type="caution">
    <text evidence="1">The sequence shown here is derived from an EMBL/GenBank/DDBJ whole genome shotgun (WGS) entry which is preliminary data.</text>
</comment>
<name>A0A9X4MHI3_9BACT</name>
<dbReference type="RefSeq" id="WP_307631927.1">
    <property type="nucleotide sequence ID" value="NZ_JAPHEH010000001.1"/>
</dbReference>
<dbReference type="EMBL" id="JAPHEH010000001">
    <property type="protein sequence ID" value="MDG4474949.1"/>
    <property type="molecule type" value="Genomic_DNA"/>
</dbReference>
<reference evidence="1" key="1">
    <citation type="journal article" date="2022" name="bioRxiv">
        <title>Thiovibrio frasassiensisgen. nov., sp. nov., an autotrophic, elemental sulfur disproportionating bacterium isolated from sulfidic karst sediment, and proposal of Thiovibrionaceae fam. nov.</title>
        <authorList>
            <person name="Aronson H."/>
            <person name="Thomas C."/>
            <person name="Bhattacharyya M."/>
            <person name="Eckstein S."/>
            <person name="Jensen S."/>
            <person name="Barco R."/>
            <person name="Macalady J."/>
            <person name="Amend J."/>
        </authorList>
    </citation>
    <scope>NUCLEOTIDE SEQUENCE</scope>
    <source>
        <strain evidence="1">RS19-109</strain>
    </source>
</reference>
<evidence type="ECO:0000313" key="1">
    <source>
        <dbReference type="EMBL" id="MDG4474949.1"/>
    </source>
</evidence>
<reference evidence="1" key="2">
    <citation type="submission" date="2022-10" db="EMBL/GenBank/DDBJ databases">
        <authorList>
            <person name="Aronson H.S."/>
        </authorList>
    </citation>
    <scope>NUCLEOTIDE SEQUENCE</scope>
    <source>
        <strain evidence="1">RS19-109</strain>
    </source>
</reference>
<dbReference type="Proteomes" id="UP001154240">
    <property type="component" value="Unassembled WGS sequence"/>
</dbReference>
<proteinExistence type="predicted"/>
<dbReference type="AlphaFoldDB" id="A0A9X4MHI3"/>
<protein>
    <submittedName>
        <fullName evidence="1">Uncharacterized protein</fullName>
    </submittedName>
</protein>
<gene>
    <name evidence="1" type="ORF">OLX77_02085</name>
</gene>
<evidence type="ECO:0000313" key="2">
    <source>
        <dbReference type="Proteomes" id="UP001154240"/>
    </source>
</evidence>